<dbReference type="AlphaFoldDB" id="A0A382BKX0"/>
<evidence type="ECO:0000313" key="1">
    <source>
        <dbReference type="EMBL" id="SVB13952.1"/>
    </source>
</evidence>
<reference evidence="1" key="1">
    <citation type="submission" date="2018-05" db="EMBL/GenBank/DDBJ databases">
        <authorList>
            <person name="Lanie J.A."/>
            <person name="Ng W.-L."/>
            <person name="Kazmierczak K.M."/>
            <person name="Andrzejewski T.M."/>
            <person name="Davidsen T.M."/>
            <person name="Wayne K.J."/>
            <person name="Tettelin H."/>
            <person name="Glass J.I."/>
            <person name="Rusch D."/>
            <person name="Podicherti R."/>
            <person name="Tsui H.-C.T."/>
            <person name="Winkler M.E."/>
        </authorList>
    </citation>
    <scope>NUCLEOTIDE SEQUENCE</scope>
</reference>
<protein>
    <submittedName>
        <fullName evidence="1">Uncharacterized protein</fullName>
    </submittedName>
</protein>
<organism evidence="1">
    <name type="scientific">marine metagenome</name>
    <dbReference type="NCBI Taxonomy" id="408172"/>
    <lineage>
        <taxon>unclassified sequences</taxon>
        <taxon>metagenomes</taxon>
        <taxon>ecological metagenomes</taxon>
    </lineage>
</organism>
<dbReference type="EMBL" id="UINC01030106">
    <property type="protein sequence ID" value="SVB13952.1"/>
    <property type="molecule type" value="Genomic_DNA"/>
</dbReference>
<accession>A0A382BKX0</accession>
<proteinExistence type="predicted"/>
<gene>
    <name evidence="1" type="ORF">METZ01_LOCUS166806</name>
</gene>
<sequence>MKIQDALREISPQRDADGILEILLAPTGISSAGFPYIDQQSYEKFRDTQPHLFMSGMRLLETIDHLCDIGKDASAGPDRDSFFQAADVIRRVILTSVITAPSDLWLLHHVLRAFSVLGLSEILAGGEGLNMEEIKNKYSLDPDAIKIDIQFLCSRGLLRRQDGRFFTTEQALHGNVFITPGIQYAADTSGAIAEAMQHRHAELWQRIFSGETLADNQRAALSSLFTEETGFGRKPAPDPQEAGWVPSWLTIELGYRLLPVVLGLRASGITRKLQVGNYFWPECEKVVGSDLSQGIRELMVLCGAVVLDTSTSNTYGTVTRMGERMFQRGPGPFGIIEAYHAYVVQLPKILTVGKKFLHVSRGSNLVASQIANRVSFRHANDALDQFCHDTGFEFDVFIEHALGHGEATRQRYRRWQETDTSIPLRFVGADLEDEAIQAAIAEHKQGKLPQNMLFVSNADIGKPEVLLVAMDQADIDTNGAVMVVGNGFHEIRKQTASSMTDVFRKYHDAGILLIFTEESGLLAEDVVQTAWNTYHAGFRYVHERSGQVLRPDRDPGEKVTKQPARASWEYCATKAGYILADDYCFRGRTIFPYRPANGRNPAISVNHFCVPGPLAKYLGLSY</sequence>
<name>A0A382BKX0_9ZZZZ</name>